<evidence type="ECO:0000256" key="1">
    <source>
        <dbReference type="ARBA" id="ARBA00022679"/>
    </source>
</evidence>
<dbReference type="PANTHER" id="PTHR19136">
    <property type="entry name" value="MOLYBDENUM COFACTOR GUANYLYLTRANSFERASE"/>
    <property type="match status" value="1"/>
</dbReference>
<dbReference type="AlphaFoldDB" id="A0A3A1UBR5"/>
<dbReference type="EMBL" id="QXTG01000001">
    <property type="protein sequence ID" value="RIX30716.1"/>
    <property type="molecule type" value="Genomic_DNA"/>
</dbReference>
<dbReference type="InterPro" id="IPR029044">
    <property type="entry name" value="Nucleotide-diphossugar_trans"/>
</dbReference>
<accession>A0A3A1UBR5</accession>
<feature type="domain" description="MobA-like NTP transferase" evidence="2">
    <location>
        <begin position="8"/>
        <end position="156"/>
    </location>
</feature>
<dbReference type="Proteomes" id="UP000265742">
    <property type="component" value="Unassembled WGS sequence"/>
</dbReference>
<organism evidence="3 4">
    <name type="scientific">Amnibacterium setariae</name>
    <dbReference type="NCBI Taxonomy" id="2306585"/>
    <lineage>
        <taxon>Bacteria</taxon>
        <taxon>Bacillati</taxon>
        <taxon>Actinomycetota</taxon>
        <taxon>Actinomycetes</taxon>
        <taxon>Micrococcales</taxon>
        <taxon>Microbacteriaceae</taxon>
        <taxon>Amnibacterium</taxon>
    </lineage>
</organism>
<dbReference type="SUPFAM" id="SSF53448">
    <property type="entry name" value="Nucleotide-diphospho-sugar transferases"/>
    <property type="match status" value="1"/>
</dbReference>
<keyword evidence="4" id="KW-1185">Reference proteome</keyword>
<evidence type="ECO:0000259" key="2">
    <source>
        <dbReference type="Pfam" id="PF12804"/>
    </source>
</evidence>
<proteinExistence type="predicted"/>
<evidence type="ECO:0000313" key="4">
    <source>
        <dbReference type="Proteomes" id="UP000265742"/>
    </source>
</evidence>
<keyword evidence="1" id="KW-0808">Transferase</keyword>
<name>A0A3A1UBR5_9MICO</name>
<dbReference type="InterPro" id="IPR025877">
    <property type="entry name" value="MobA-like_NTP_Trfase"/>
</dbReference>
<dbReference type="Gene3D" id="3.90.550.10">
    <property type="entry name" value="Spore Coat Polysaccharide Biosynthesis Protein SpsA, Chain A"/>
    <property type="match status" value="1"/>
</dbReference>
<dbReference type="Pfam" id="PF12804">
    <property type="entry name" value="NTP_transf_3"/>
    <property type="match status" value="1"/>
</dbReference>
<dbReference type="PANTHER" id="PTHR19136:SF81">
    <property type="entry name" value="MOLYBDENUM COFACTOR GUANYLYLTRANSFERASE"/>
    <property type="match status" value="1"/>
</dbReference>
<dbReference type="OrthoDB" id="4408226at2"/>
<gene>
    <name evidence="3" type="ORF">D1781_04720</name>
</gene>
<dbReference type="GO" id="GO:0016779">
    <property type="term" value="F:nucleotidyltransferase activity"/>
    <property type="evidence" value="ECO:0007669"/>
    <property type="project" value="UniProtKB-ARBA"/>
</dbReference>
<reference evidence="4" key="1">
    <citation type="submission" date="2018-09" db="EMBL/GenBank/DDBJ databases">
        <authorList>
            <person name="Kim I."/>
        </authorList>
    </citation>
    <scope>NUCLEOTIDE SEQUENCE [LARGE SCALE GENOMIC DNA]</scope>
    <source>
        <strain evidence="4">DD4a</strain>
    </source>
</reference>
<sequence>MVTARAGAVLLAGGAGSRLGGVDKAALRLDGVALLDRALAALAGAGVDVVVVGPPRGLPGVRVAREDPPGSGPAAAVVAGLGALPPVEEVLLLAVDLPRLPEALPLLLAAPLGPDGAVVVDADGRRQWLLGRYRGAALRAAATALDYPADRPLRALVGGLDLAPVRLPAGLELDVDTVADARRAGVSLPGEETR</sequence>
<evidence type="ECO:0000313" key="3">
    <source>
        <dbReference type="EMBL" id="RIX30716.1"/>
    </source>
</evidence>
<protein>
    <recommendedName>
        <fullName evidence="2">MobA-like NTP transferase domain-containing protein</fullName>
    </recommendedName>
</protein>
<comment type="caution">
    <text evidence="3">The sequence shown here is derived from an EMBL/GenBank/DDBJ whole genome shotgun (WGS) entry which is preliminary data.</text>
</comment>